<dbReference type="EMBL" id="JBHTIS010000311">
    <property type="protein sequence ID" value="MFD1045471.1"/>
    <property type="molecule type" value="Genomic_DNA"/>
</dbReference>
<accession>A0ABW3M4D0</accession>
<organism evidence="1 2">
    <name type="scientific">Kibdelosporangium lantanae</name>
    <dbReference type="NCBI Taxonomy" id="1497396"/>
    <lineage>
        <taxon>Bacteria</taxon>
        <taxon>Bacillati</taxon>
        <taxon>Actinomycetota</taxon>
        <taxon>Actinomycetes</taxon>
        <taxon>Pseudonocardiales</taxon>
        <taxon>Pseudonocardiaceae</taxon>
        <taxon>Kibdelosporangium</taxon>
    </lineage>
</organism>
<sequence>MTEYGPLVDPTDVPSWMSKLVEATGDMDNGAFRRWGPPPGTTPDTVLCVGEWDADYLHRFWSDVREVEPITLPGGLLTEETAHHAAIYLCRQPHGGWAELWPGLRHLD</sequence>
<evidence type="ECO:0000313" key="1">
    <source>
        <dbReference type="EMBL" id="MFD1045471.1"/>
    </source>
</evidence>
<reference evidence="2" key="1">
    <citation type="journal article" date="2019" name="Int. J. Syst. Evol. Microbiol.">
        <title>The Global Catalogue of Microorganisms (GCM) 10K type strain sequencing project: providing services to taxonomists for standard genome sequencing and annotation.</title>
        <authorList>
            <consortium name="The Broad Institute Genomics Platform"/>
            <consortium name="The Broad Institute Genome Sequencing Center for Infectious Disease"/>
            <person name="Wu L."/>
            <person name="Ma J."/>
        </authorList>
    </citation>
    <scope>NUCLEOTIDE SEQUENCE [LARGE SCALE GENOMIC DNA]</scope>
    <source>
        <strain evidence="2">JCM 31486</strain>
    </source>
</reference>
<dbReference type="Proteomes" id="UP001597045">
    <property type="component" value="Unassembled WGS sequence"/>
</dbReference>
<keyword evidence="2" id="KW-1185">Reference proteome</keyword>
<protein>
    <submittedName>
        <fullName evidence="1">Uncharacterized protein</fullName>
    </submittedName>
</protein>
<proteinExistence type="predicted"/>
<gene>
    <name evidence="1" type="ORF">ACFQ1S_07670</name>
</gene>
<evidence type="ECO:0000313" key="2">
    <source>
        <dbReference type="Proteomes" id="UP001597045"/>
    </source>
</evidence>
<comment type="caution">
    <text evidence="1">The sequence shown here is derived from an EMBL/GenBank/DDBJ whole genome shotgun (WGS) entry which is preliminary data.</text>
</comment>
<name>A0ABW3M4D0_9PSEU</name>